<sequence>MEMTEVTKTLYLISGPMGAGKTAVSEQLIKQLPQAVMLDGDWCWAMDPFVVNDATKAMVMDNIQHLLNAFIQAPDLVNIVFCWVMDEQAIIDDVLAGLTMQGVRLVNVSLMPSAEKLTQNITADIRAGIRTADAIPQAIARLPKFAAVNSIKLDTTDLVPAQAAAMISKLPH</sequence>
<accession>A0A0R1XBD8</accession>
<dbReference type="Gene3D" id="3.40.50.300">
    <property type="entry name" value="P-loop containing nucleotide triphosphate hydrolases"/>
    <property type="match status" value="1"/>
</dbReference>
<dbReference type="Proteomes" id="UP000050949">
    <property type="component" value="Unassembled WGS sequence"/>
</dbReference>
<dbReference type="PATRIC" id="fig|1122147.4.peg.2608"/>
<dbReference type="RefSeq" id="WP_226999200.1">
    <property type="nucleotide sequence ID" value="NZ_AUEH01000012.1"/>
</dbReference>
<proteinExistence type="predicted"/>
<protein>
    <recommendedName>
        <fullName evidence="3">Nucleotide kinase</fullName>
    </recommendedName>
</protein>
<reference evidence="1 2" key="1">
    <citation type="journal article" date="2015" name="Genome Announc.">
        <title>Expanding the biotechnology potential of lactobacilli through comparative genomics of 213 strains and associated genera.</title>
        <authorList>
            <person name="Sun Z."/>
            <person name="Harris H.M."/>
            <person name="McCann A."/>
            <person name="Guo C."/>
            <person name="Argimon S."/>
            <person name="Zhang W."/>
            <person name="Yang X."/>
            <person name="Jeffery I.B."/>
            <person name="Cooney J.C."/>
            <person name="Kagawa T.F."/>
            <person name="Liu W."/>
            <person name="Song Y."/>
            <person name="Salvetti E."/>
            <person name="Wrobel A."/>
            <person name="Rasinkangas P."/>
            <person name="Parkhill J."/>
            <person name="Rea M.C."/>
            <person name="O'Sullivan O."/>
            <person name="Ritari J."/>
            <person name="Douillard F.P."/>
            <person name="Paul Ross R."/>
            <person name="Yang R."/>
            <person name="Briner A.E."/>
            <person name="Felis G.E."/>
            <person name="de Vos W.M."/>
            <person name="Barrangou R."/>
            <person name="Klaenhammer T.R."/>
            <person name="Caufield P.W."/>
            <person name="Cui Y."/>
            <person name="Zhang H."/>
            <person name="O'Toole P.W."/>
        </authorList>
    </citation>
    <scope>NUCLEOTIDE SEQUENCE [LARGE SCALE GENOMIC DNA]</scope>
    <source>
        <strain evidence="1 2">DSM 16991</strain>
    </source>
</reference>
<evidence type="ECO:0008006" key="3">
    <source>
        <dbReference type="Google" id="ProtNLM"/>
    </source>
</evidence>
<dbReference type="Pfam" id="PF13238">
    <property type="entry name" value="AAA_18"/>
    <property type="match status" value="1"/>
</dbReference>
<dbReference type="InterPro" id="IPR027417">
    <property type="entry name" value="P-loop_NTPase"/>
</dbReference>
<name>A0A0R1XBD8_9LACO</name>
<dbReference type="SUPFAM" id="SSF52540">
    <property type="entry name" value="P-loop containing nucleoside triphosphate hydrolases"/>
    <property type="match status" value="1"/>
</dbReference>
<evidence type="ECO:0000313" key="1">
    <source>
        <dbReference type="EMBL" id="KRM27514.1"/>
    </source>
</evidence>
<evidence type="ECO:0000313" key="2">
    <source>
        <dbReference type="Proteomes" id="UP000050949"/>
    </source>
</evidence>
<comment type="caution">
    <text evidence="1">The sequence shown here is derived from an EMBL/GenBank/DDBJ whole genome shotgun (WGS) entry which is preliminary data.</text>
</comment>
<dbReference type="eggNOG" id="COG0703">
    <property type="taxonomic scope" value="Bacteria"/>
</dbReference>
<gene>
    <name evidence="1" type="ORF">FC91_GL002527</name>
</gene>
<dbReference type="EMBL" id="AZFW01000048">
    <property type="protein sequence ID" value="KRM27514.1"/>
    <property type="molecule type" value="Genomic_DNA"/>
</dbReference>
<dbReference type="AlphaFoldDB" id="A0A0R1XBD8"/>
<organism evidence="1 2">
    <name type="scientific">Schleiferilactobacillus harbinensis DSM 16991</name>
    <dbReference type="NCBI Taxonomy" id="1122147"/>
    <lineage>
        <taxon>Bacteria</taxon>
        <taxon>Bacillati</taxon>
        <taxon>Bacillota</taxon>
        <taxon>Bacilli</taxon>
        <taxon>Lactobacillales</taxon>
        <taxon>Lactobacillaceae</taxon>
        <taxon>Schleiferilactobacillus</taxon>
    </lineage>
</organism>